<dbReference type="InterPro" id="IPR026046">
    <property type="entry name" value="UBIAD1"/>
</dbReference>
<evidence type="ECO:0000256" key="3">
    <source>
        <dbReference type="SAM" id="Phobius"/>
    </source>
</evidence>
<sequence>MSSSMSGQDAYDPQTLTVKGTISALIALGRIPFASEVPGWALFGCLLSSQIFSTTTLSTGFLRNLDWWVTLQSMLVTWGTNVAINYGNEYFDYDLDRPGQVTAIKKDMEARQALNKSKSSNGDGTDGSQAIKGTTKVKEENAKLYANTTRIIHDGTFPPWTALACSAVWQAGLIALILSSRFTDPTLHPKANKHSNHYWRPGFGGTPFKGLGIYIGIVCTILSHSYVGPPFRLHYHGWGELVSALFLTPVALIFGMVAHYTATTGKAVSFSDIFPSSYPTRSGFTLDRQLWTLIGAVYLLQQARILVMHINDIEADIRGGKRTFVSRVGHETAKNLYALCNLVSLGLFASFAASLTSSSSSNGMFLRVGGSRLSDTSNTAFVSVWLAGLTLVLSYSIPAWSITYKALVAEIPANKELSAKSSGTTTDGLIPTVSMGNVAILVSMQTLITPVVLSVTCLAAGFVASKLS</sequence>
<dbReference type="OrthoDB" id="3732723at2759"/>
<gene>
    <name evidence="4" type="ORF">BCR39DRAFT_544136</name>
</gene>
<dbReference type="AlphaFoldDB" id="A0A1Y2AT31"/>
<dbReference type="CDD" id="cd13962">
    <property type="entry name" value="PT_UbiA_UBIAD1"/>
    <property type="match status" value="1"/>
</dbReference>
<feature type="compositionally biased region" description="Polar residues" evidence="2">
    <location>
        <begin position="114"/>
        <end position="132"/>
    </location>
</feature>
<proteinExistence type="predicted"/>
<keyword evidence="1" id="KW-0808">Transferase</keyword>
<evidence type="ECO:0000256" key="1">
    <source>
        <dbReference type="ARBA" id="ARBA00022679"/>
    </source>
</evidence>
<organism evidence="4 5">
    <name type="scientific">Naematelia encephala</name>
    <dbReference type="NCBI Taxonomy" id="71784"/>
    <lineage>
        <taxon>Eukaryota</taxon>
        <taxon>Fungi</taxon>
        <taxon>Dikarya</taxon>
        <taxon>Basidiomycota</taxon>
        <taxon>Agaricomycotina</taxon>
        <taxon>Tremellomycetes</taxon>
        <taxon>Tremellales</taxon>
        <taxon>Naemateliaceae</taxon>
        <taxon>Naematelia</taxon>
    </lineage>
</organism>
<evidence type="ECO:0000256" key="2">
    <source>
        <dbReference type="SAM" id="MobiDB-lite"/>
    </source>
</evidence>
<feature type="transmembrane region" description="Helical" evidence="3">
    <location>
        <begin position="211"/>
        <end position="229"/>
    </location>
</feature>
<keyword evidence="3" id="KW-0812">Transmembrane</keyword>
<dbReference type="PANTHER" id="PTHR13929">
    <property type="entry name" value="1,4-DIHYDROXY-2-NAPHTHOATE OCTAPRENYLTRANSFERASE"/>
    <property type="match status" value="1"/>
</dbReference>
<name>A0A1Y2AT31_9TREE</name>
<dbReference type="GO" id="GO:0004659">
    <property type="term" value="F:prenyltransferase activity"/>
    <property type="evidence" value="ECO:0007669"/>
    <property type="project" value="InterPro"/>
</dbReference>
<dbReference type="PANTHER" id="PTHR13929:SF0">
    <property type="entry name" value="UBIA PRENYLTRANSFERASE DOMAIN-CONTAINING PROTEIN 1"/>
    <property type="match status" value="1"/>
</dbReference>
<dbReference type="GO" id="GO:0009234">
    <property type="term" value="P:menaquinone biosynthetic process"/>
    <property type="evidence" value="ECO:0007669"/>
    <property type="project" value="TreeGrafter"/>
</dbReference>
<feature type="region of interest" description="Disordered" evidence="2">
    <location>
        <begin position="112"/>
        <end position="133"/>
    </location>
</feature>
<reference evidence="4 5" key="1">
    <citation type="submission" date="2016-07" db="EMBL/GenBank/DDBJ databases">
        <title>Pervasive Adenine N6-methylation of Active Genes in Fungi.</title>
        <authorList>
            <consortium name="DOE Joint Genome Institute"/>
            <person name="Mondo S.J."/>
            <person name="Dannebaum R.O."/>
            <person name="Kuo R.C."/>
            <person name="Labutti K."/>
            <person name="Haridas S."/>
            <person name="Kuo A."/>
            <person name="Salamov A."/>
            <person name="Ahrendt S.R."/>
            <person name="Lipzen A."/>
            <person name="Sullivan W."/>
            <person name="Andreopoulos W.B."/>
            <person name="Clum A."/>
            <person name="Lindquist E."/>
            <person name="Daum C."/>
            <person name="Ramamoorthy G.K."/>
            <person name="Gryganskyi A."/>
            <person name="Culley D."/>
            <person name="Magnuson J.K."/>
            <person name="James T.Y."/>
            <person name="O'Malley M.A."/>
            <person name="Stajich J.E."/>
            <person name="Spatafora J.W."/>
            <person name="Visel A."/>
            <person name="Grigoriev I.V."/>
        </authorList>
    </citation>
    <scope>NUCLEOTIDE SEQUENCE [LARGE SCALE GENOMIC DNA]</scope>
    <source>
        <strain evidence="4 5">68-887.2</strain>
    </source>
</reference>
<feature type="transmembrane region" description="Helical" evidence="3">
    <location>
        <begin position="160"/>
        <end position="179"/>
    </location>
</feature>
<feature type="transmembrane region" description="Helical" evidence="3">
    <location>
        <begin position="241"/>
        <end position="262"/>
    </location>
</feature>
<feature type="transmembrane region" description="Helical" evidence="3">
    <location>
        <begin position="378"/>
        <end position="397"/>
    </location>
</feature>
<dbReference type="InParanoid" id="A0A1Y2AT31"/>
<keyword evidence="5" id="KW-1185">Reference proteome</keyword>
<protein>
    <recommendedName>
        <fullName evidence="6">UbiA prenyltransferase family-domain-containing protein</fullName>
    </recommendedName>
</protein>
<dbReference type="EMBL" id="MCFC01000057">
    <property type="protein sequence ID" value="ORY25450.1"/>
    <property type="molecule type" value="Genomic_DNA"/>
</dbReference>
<evidence type="ECO:0000313" key="4">
    <source>
        <dbReference type="EMBL" id="ORY25450.1"/>
    </source>
</evidence>
<evidence type="ECO:0000313" key="5">
    <source>
        <dbReference type="Proteomes" id="UP000193986"/>
    </source>
</evidence>
<dbReference type="Proteomes" id="UP000193986">
    <property type="component" value="Unassembled WGS sequence"/>
</dbReference>
<keyword evidence="3" id="KW-1133">Transmembrane helix</keyword>
<comment type="caution">
    <text evidence="4">The sequence shown here is derived from an EMBL/GenBank/DDBJ whole genome shotgun (WGS) entry which is preliminary data.</text>
</comment>
<accession>A0A1Y2AT31</accession>
<evidence type="ECO:0008006" key="6">
    <source>
        <dbReference type="Google" id="ProtNLM"/>
    </source>
</evidence>
<dbReference type="GO" id="GO:0042371">
    <property type="term" value="P:vitamin K biosynthetic process"/>
    <property type="evidence" value="ECO:0007669"/>
    <property type="project" value="TreeGrafter"/>
</dbReference>
<keyword evidence="3" id="KW-0472">Membrane</keyword>
<feature type="transmembrane region" description="Helical" evidence="3">
    <location>
        <begin position="438"/>
        <end position="464"/>
    </location>
</feature>